<comment type="caution">
    <text evidence="1">The sequence shown here is derived from an EMBL/GenBank/DDBJ whole genome shotgun (WGS) entry which is preliminary data.</text>
</comment>
<gene>
    <name evidence="1" type="primary">g5848</name>
    <name evidence="1" type="ORF">NpPPO83_00005848</name>
</gene>
<dbReference type="EMBL" id="BSXG01000006">
    <property type="protein sequence ID" value="GME23364.1"/>
    <property type="molecule type" value="Genomic_DNA"/>
</dbReference>
<keyword evidence="2" id="KW-1185">Reference proteome</keyword>
<proteinExistence type="predicted"/>
<evidence type="ECO:0000313" key="1">
    <source>
        <dbReference type="EMBL" id="GME23364.1"/>
    </source>
</evidence>
<dbReference type="Proteomes" id="UP001165186">
    <property type="component" value="Unassembled WGS sequence"/>
</dbReference>
<name>A0ACB5RS89_9PEZI</name>
<protein>
    <submittedName>
        <fullName evidence="1">Uncharacterized protein</fullName>
    </submittedName>
</protein>
<reference evidence="1" key="1">
    <citation type="submission" date="2024-09" db="EMBL/GenBank/DDBJ databases">
        <title>Draft Genome Sequences of Neofusicoccum parvum.</title>
        <authorList>
            <person name="Ashida A."/>
            <person name="Camagna M."/>
            <person name="Tanaka A."/>
            <person name="Takemoto D."/>
        </authorList>
    </citation>
    <scope>NUCLEOTIDE SEQUENCE</scope>
    <source>
        <strain evidence="1">PPO83</strain>
    </source>
</reference>
<sequence length="457" mass="49544">MDGNHRSNITHINPADLNPVDHAQAQLLLTDDQEYRQYHSLDDQVLAGNVTAPSGNLLRAYDLNTASIPAATPRRDQWMYAQHHSSPPARPSSPPDSEYTSLTRELQQAIDDGIDRPRTPPNATYFPPFPPPALPTRPTPNQSATEPPSSPSPSSTTSSTIAVRPATPTHDLLPHWTRLLAHPPATAFHTRTGALKRSWPLAAFSSAHVRLRDSLLKRTSAIHAAGPAALNVTAAFWRWLTEHRAPAPAPGVAARQRVRCDEVFAAAAAHAGMAEGEGGDARCGDNHAEWEFWMCARCWGAQAGWLVGRAREVWERGLAVPFCEGCAERVVRECGRGVNGCVCDDGPRCLEHRVGHLEELGRRFDAHFQAHHGPAGTVGVGAEGGASQQAREVAYCACGAQPVSVDLAEAFFCAGCEKVVTLPLAEDPVWRVGGETVKPWFAAMMAQRTQADWNPRT</sequence>
<organism evidence="1 2">
    <name type="scientific">Neofusicoccum parvum</name>
    <dbReference type="NCBI Taxonomy" id="310453"/>
    <lineage>
        <taxon>Eukaryota</taxon>
        <taxon>Fungi</taxon>
        <taxon>Dikarya</taxon>
        <taxon>Ascomycota</taxon>
        <taxon>Pezizomycotina</taxon>
        <taxon>Dothideomycetes</taxon>
        <taxon>Dothideomycetes incertae sedis</taxon>
        <taxon>Botryosphaeriales</taxon>
        <taxon>Botryosphaeriaceae</taxon>
        <taxon>Neofusicoccum</taxon>
    </lineage>
</organism>
<accession>A0ACB5RS89</accession>
<evidence type="ECO:0000313" key="2">
    <source>
        <dbReference type="Proteomes" id="UP001165186"/>
    </source>
</evidence>